<dbReference type="PANTHER" id="PTHR34610">
    <property type="entry name" value="SSL7007 PROTEIN"/>
    <property type="match status" value="1"/>
</dbReference>
<dbReference type="InterPro" id="IPR002716">
    <property type="entry name" value="PIN_dom"/>
</dbReference>
<name>A0A1G1VMG1_9BACT</name>
<organism evidence="2 3">
    <name type="scientific">Candidatus Chisholmbacteria bacterium RIFCSPHIGHO2_01_FULL_49_18</name>
    <dbReference type="NCBI Taxonomy" id="1797590"/>
    <lineage>
        <taxon>Bacteria</taxon>
        <taxon>Candidatus Chisholmiibacteriota</taxon>
    </lineage>
</organism>
<dbReference type="SUPFAM" id="SSF88723">
    <property type="entry name" value="PIN domain-like"/>
    <property type="match status" value="1"/>
</dbReference>
<dbReference type="InterPro" id="IPR029060">
    <property type="entry name" value="PIN-like_dom_sf"/>
</dbReference>
<dbReference type="Gene3D" id="3.40.50.1010">
    <property type="entry name" value="5'-nuclease"/>
    <property type="match status" value="1"/>
</dbReference>
<gene>
    <name evidence="2" type="ORF">A2785_03050</name>
</gene>
<evidence type="ECO:0000313" key="3">
    <source>
        <dbReference type="Proteomes" id="UP000179069"/>
    </source>
</evidence>
<protein>
    <submittedName>
        <fullName evidence="2">Putative toxin-antitoxin system toxin component, PIN family</fullName>
    </submittedName>
</protein>
<dbReference type="PANTHER" id="PTHR34610:SF4">
    <property type="entry name" value="SLL8027 PROTEIN"/>
    <property type="match status" value="1"/>
</dbReference>
<proteinExistence type="predicted"/>
<reference evidence="2 3" key="1">
    <citation type="journal article" date="2016" name="Nat. Commun.">
        <title>Thousands of microbial genomes shed light on interconnected biogeochemical processes in an aquifer system.</title>
        <authorList>
            <person name="Anantharaman K."/>
            <person name="Brown C.T."/>
            <person name="Hug L.A."/>
            <person name="Sharon I."/>
            <person name="Castelle C.J."/>
            <person name="Probst A.J."/>
            <person name="Thomas B.C."/>
            <person name="Singh A."/>
            <person name="Wilkins M.J."/>
            <person name="Karaoz U."/>
            <person name="Brodie E.L."/>
            <person name="Williams K.H."/>
            <person name="Hubbard S.S."/>
            <person name="Banfield J.F."/>
        </authorList>
    </citation>
    <scope>NUCLEOTIDE SEQUENCE [LARGE SCALE GENOMIC DNA]</scope>
</reference>
<dbReference type="Pfam" id="PF13470">
    <property type="entry name" value="PIN_3"/>
    <property type="match status" value="1"/>
</dbReference>
<dbReference type="EMBL" id="MHCI01000014">
    <property type="protein sequence ID" value="OGY16543.1"/>
    <property type="molecule type" value="Genomic_DNA"/>
</dbReference>
<dbReference type="AlphaFoldDB" id="A0A1G1VMG1"/>
<dbReference type="Proteomes" id="UP000179069">
    <property type="component" value="Unassembled WGS sequence"/>
</dbReference>
<comment type="caution">
    <text evidence="2">The sequence shown here is derived from an EMBL/GenBank/DDBJ whole genome shotgun (WGS) entry which is preliminary data.</text>
</comment>
<dbReference type="NCBIfam" id="TIGR00305">
    <property type="entry name" value="putative toxin-antitoxin system toxin component, PIN family"/>
    <property type="match status" value="1"/>
</dbReference>
<sequence length="141" mass="15650">MAARSRIFIDTNVWFSAFYSSPYAERIIRAHIEGKIQAIISKQVLDELVRNISAKIPHAVIPLKNLLEATPPLIVADPQGVPQKLGPMVQSKDQSIMASAVRSKVTIFVTGNTKDFAQQKLKDVYGILVLTPKEAVKRLKL</sequence>
<evidence type="ECO:0000313" key="2">
    <source>
        <dbReference type="EMBL" id="OGY16543.1"/>
    </source>
</evidence>
<evidence type="ECO:0000259" key="1">
    <source>
        <dbReference type="Pfam" id="PF13470"/>
    </source>
</evidence>
<feature type="domain" description="PIN" evidence="1">
    <location>
        <begin position="6"/>
        <end position="114"/>
    </location>
</feature>
<dbReference type="CDD" id="cd09854">
    <property type="entry name" value="PIN_VapC-like"/>
    <property type="match status" value="1"/>
</dbReference>
<accession>A0A1G1VMG1</accession>
<dbReference type="InterPro" id="IPR002850">
    <property type="entry name" value="PIN_toxin-like"/>
</dbReference>